<dbReference type="Proteomes" id="UP000002640">
    <property type="component" value="Unassembled WGS sequence"/>
</dbReference>
<proteinExistence type="predicted"/>
<name>G4YPC4_PHYSP</name>
<dbReference type="InParanoid" id="G4YPC4"/>
<reference evidence="1 2" key="1">
    <citation type="journal article" date="2006" name="Science">
        <title>Phytophthora genome sequences uncover evolutionary origins and mechanisms of pathogenesis.</title>
        <authorList>
            <person name="Tyler B.M."/>
            <person name="Tripathy S."/>
            <person name="Zhang X."/>
            <person name="Dehal P."/>
            <person name="Jiang R.H."/>
            <person name="Aerts A."/>
            <person name="Arredondo F.D."/>
            <person name="Baxter L."/>
            <person name="Bensasson D."/>
            <person name="Beynon J.L."/>
            <person name="Chapman J."/>
            <person name="Damasceno C.M."/>
            <person name="Dorrance A.E."/>
            <person name="Dou D."/>
            <person name="Dickerman A.W."/>
            <person name="Dubchak I.L."/>
            <person name="Garbelotto M."/>
            <person name="Gijzen M."/>
            <person name="Gordon S.G."/>
            <person name="Govers F."/>
            <person name="Grunwald N.J."/>
            <person name="Huang W."/>
            <person name="Ivors K.L."/>
            <person name="Jones R.W."/>
            <person name="Kamoun S."/>
            <person name="Krampis K."/>
            <person name="Lamour K.H."/>
            <person name="Lee M.K."/>
            <person name="McDonald W.H."/>
            <person name="Medina M."/>
            <person name="Meijer H.J."/>
            <person name="Nordberg E.K."/>
            <person name="Maclean D.J."/>
            <person name="Ospina-Giraldo M.D."/>
            <person name="Morris P.F."/>
            <person name="Phuntumart V."/>
            <person name="Putnam N.H."/>
            <person name="Rash S."/>
            <person name="Rose J.K."/>
            <person name="Sakihama Y."/>
            <person name="Salamov A.A."/>
            <person name="Savidor A."/>
            <person name="Scheuring C.F."/>
            <person name="Smith B.M."/>
            <person name="Sobral B.W."/>
            <person name="Terry A."/>
            <person name="Torto-Alalibo T.A."/>
            <person name="Win J."/>
            <person name="Xu Z."/>
            <person name="Zhang H."/>
            <person name="Grigoriev I.V."/>
            <person name="Rokhsar D.S."/>
            <person name="Boore J.L."/>
        </authorList>
    </citation>
    <scope>NUCLEOTIDE SEQUENCE [LARGE SCALE GENOMIC DNA]</scope>
    <source>
        <strain evidence="1 2">P6497</strain>
    </source>
</reference>
<protein>
    <submittedName>
        <fullName evidence="1">Uncharacterized protein</fullName>
    </submittedName>
</protein>
<dbReference type="AlphaFoldDB" id="G4YPC4"/>
<organism evidence="1 2">
    <name type="scientific">Phytophthora sojae (strain P6497)</name>
    <name type="common">Soybean stem and root rot agent</name>
    <name type="synonym">Phytophthora megasperma f. sp. glycines</name>
    <dbReference type="NCBI Taxonomy" id="1094619"/>
    <lineage>
        <taxon>Eukaryota</taxon>
        <taxon>Sar</taxon>
        <taxon>Stramenopiles</taxon>
        <taxon>Oomycota</taxon>
        <taxon>Peronosporomycetes</taxon>
        <taxon>Peronosporales</taxon>
        <taxon>Peronosporaceae</taxon>
        <taxon>Phytophthora</taxon>
    </lineage>
</organism>
<evidence type="ECO:0000313" key="2">
    <source>
        <dbReference type="Proteomes" id="UP000002640"/>
    </source>
</evidence>
<dbReference type="KEGG" id="psoj:PHYSODRAFT_321619"/>
<dbReference type="RefSeq" id="XP_009515179.1">
    <property type="nucleotide sequence ID" value="XM_009516884.1"/>
</dbReference>
<keyword evidence="2" id="KW-1185">Reference proteome</keyword>
<gene>
    <name evidence="1" type="ORF">PHYSODRAFT_321619</name>
</gene>
<dbReference type="EMBL" id="JH159151">
    <property type="protein sequence ID" value="EGZ27904.1"/>
    <property type="molecule type" value="Genomic_DNA"/>
</dbReference>
<dbReference type="GeneID" id="20644687"/>
<evidence type="ECO:0000313" key="1">
    <source>
        <dbReference type="EMBL" id="EGZ27904.1"/>
    </source>
</evidence>
<accession>G4YPC4</accession>
<sequence length="206" mass="23354">MSTRGRPRELPSQLPRLNPSIALDPALEGINLRSRGAILEDSWRQRRQAKQTDRARTLARQRGRRQIEELALTYQCAKAAGVTDESKAMLKRCLAEVVLQVTEHDVSQFYFHVEHFMRYVVDRTPVFTQPNYENSHGGDELGLCPILPDKVEALLVSYLPDEFGQFTPEQHRQLEEAFGVQRLTMQAIEALVNGGQPSDVEQSVAL</sequence>